<proteinExistence type="predicted"/>
<comment type="caution">
    <text evidence="5">The sequence shown here is derived from an EMBL/GenBank/DDBJ whole genome shotgun (WGS) entry which is preliminary data.</text>
</comment>
<evidence type="ECO:0000313" key="5">
    <source>
        <dbReference type="EMBL" id="GEP44609.1"/>
    </source>
</evidence>
<sequence length="109" mass="12173">MKELYTSMDSSRIGFYKSVLDEAGIVCFIQNDAGAQTLNVISPIFQPTLCIVDDSRYDEAIALLKPHHYPETPESTAEWTCAKCNEENPAEFEVCWNCETARDGSSAKD</sequence>
<evidence type="ECO:0000313" key="6">
    <source>
        <dbReference type="Proteomes" id="UP000321577"/>
    </source>
</evidence>
<accession>A0A512MD02</accession>
<dbReference type="Gene3D" id="2.30.30.380">
    <property type="entry name" value="Zn-finger domain of Sec23/24"/>
    <property type="match status" value="1"/>
</dbReference>
<evidence type="ECO:0000256" key="1">
    <source>
        <dbReference type="ARBA" id="ARBA00022723"/>
    </source>
</evidence>
<evidence type="ECO:0000256" key="3">
    <source>
        <dbReference type="ARBA" id="ARBA00022833"/>
    </source>
</evidence>
<dbReference type="SUPFAM" id="SSF54913">
    <property type="entry name" value="GlnB-like"/>
    <property type="match status" value="1"/>
</dbReference>
<keyword evidence="1" id="KW-0479">Metal-binding</keyword>
<dbReference type="RefSeq" id="WP_146852717.1">
    <property type="nucleotide sequence ID" value="NZ_BKAG01000032.1"/>
</dbReference>
<gene>
    <name evidence="5" type="ORF">BGE01nite_39000</name>
</gene>
<reference evidence="5 6" key="1">
    <citation type="submission" date="2019-07" db="EMBL/GenBank/DDBJ databases">
        <title>Whole genome shotgun sequence of Brevifollis gellanilyticus NBRC 108608.</title>
        <authorList>
            <person name="Hosoyama A."/>
            <person name="Uohara A."/>
            <person name="Ohji S."/>
            <person name="Ichikawa N."/>
        </authorList>
    </citation>
    <scope>NUCLEOTIDE SEQUENCE [LARGE SCALE GENOMIC DNA]</scope>
    <source>
        <strain evidence="5 6">NBRC 108608</strain>
    </source>
</reference>
<dbReference type="Gene3D" id="3.30.70.790">
    <property type="entry name" value="UreE, C-terminal domain"/>
    <property type="match status" value="1"/>
</dbReference>
<evidence type="ECO:0000259" key="4">
    <source>
        <dbReference type="PROSITE" id="PS50199"/>
    </source>
</evidence>
<dbReference type="PROSITE" id="PS01358">
    <property type="entry name" value="ZF_RANBP2_1"/>
    <property type="match status" value="1"/>
</dbReference>
<organism evidence="5 6">
    <name type="scientific">Brevifollis gellanilyticus</name>
    <dbReference type="NCBI Taxonomy" id="748831"/>
    <lineage>
        <taxon>Bacteria</taxon>
        <taxon>Pseudomonadati</taxon>
        <taxon>Verrucomicrobiota</taxon>
        <taxon>Verrucomicrobiia</taxon>
        <taxon>Verrucomicrobiales</taxon>
        <taxon>Verrucomicrobiaceae</taxon>
    </lineage>
</organism>
<dbReference type="GO" id="GO:0008270">
    <property type="term" value="F:zinc ion binding"/>
    <property type="evidence" value="ECO:0007669"/>
    <property type="project" value="UniProtKB-KW"/>
</dbReference>
<protein>
    <recommendedName>
        <fullName evidence="4">RanBP2-type domain-containing protein</fullName>
    </recommendedName>
</protein>
<evidence type="ECO:0000256" key="2">
    <source>
        <dbReference type="ARBA" id="ARBA00022771"/>
    </source>
</evidence>
<keyword evidence="6" id="KW-1185">Reference proteome</keyword>
<keyword evidence="3" id="KW-0862">Zinc</keyword>
<dbReference type="InterPro" id="IPR001876">
    <property type="entry name" value="Znf_RanBP2"/>
</dbReference>
<dbReference type="Proteomes" id="UP000321577">
    <property type="component" value="Unassembled WGS sequence"/>
</dbReference>
<dbReference type="Pfam" id="PF09413">
    <property type="entry name" value="DUF2007"/>
    <property type="match status" value="1"/>
</dbReference>
<keyword evidence="2" id="KW-0863">Zinc-finger</keyword>
<dbReference type="OrthoDB" id="9814654at2"/>
<dbReference type="AlphaFoldDB" id="A0A512MD02"/>
<name>A0A512MD02_9BACT</name>
<dbReference type="PROSITE" id="PS50199">
    <property type="entry name" value="ZF_RANBP2_2"/>
    <property type="match status" value="1"/>
</dbReference>
<dbReference type="InterPro" id="IPR018551">
    <property type="entry name" value="DUF2007"/>
</dbReference>
<dbReference type="EMBL" id="BKAG01000032">
    <property type="protein sequence ID" value="GEP44609.1"/>
    <property type="molecule type" value="Genomic_DNA"/>
</dbReference>
<dbReference type="InterPro" id="IPR011322">
    <property type="entry name" value="N-reg_PII-like_a/b"/>
</dbReference>
<feature type="domain" description="RanBP2-type" evidence="4">
    <location>
        <begin position="75"/>
        <end position="104"/>
    </location>
</feature>